<protein>
    <submittedName>
        <fullName evidence="2">Uncharacterized protein</fullName>
    </submittedName>
</protein>
<reference evidence="2" key="1">
    <citation type="submission" date="2020-05" db="EMBL/GenBank/DDBJ databases">
        <title>Phylogenomic resolution of chytrid fungi.</title>
        <authorList>
            <person name="Stajich J.E."/>
            <person name="Amses K."/>
            <person name="Simmons R."/>
            <person name="Seto K."/>
            <person name="Myers J."/>
            <person name="Bonds A."/>
            <person name="Quandt C.A."/>
            <person name="Barry K."/>
            <person name="Liu P."/>
            <person name="Grigoriev I."/>
            <person name="Longcore J.E."/>
            <person name="James T.Y."/>
        </authorList>
    </citation>
    <scope>NUCLEOTIDE SEQUENCE</scope>
    <source>
        <strain evidence="2">JEL0318</strain>
    </source>
</reference>
<accession>A0AAD5S6T5</accession>
<comment type="caution">
    <text evidence="2">The sequence shown here is derived from an EMBL/GenBank/DDBJ whole genome shotgun (WGS) entry which is preliminary data.</text>
</comment>
<evidence type="ECO:0000313" key="2">
    <source>
        <dbReference type="EMBL" id="KAJ3044764.1"/>
    </source>
</evidence>
<evidence type="ECO:0000313" key="3">
    <source>
        <dbReference type="Proteomes" id="UP001212841"/>
    </source>
</evidence>
<organism evidence="2 3">
    <name type="scientific">Rhizophlyctis rosea</name>
    <dbReference type="NCBI Taxonomy" id="64517"/>
    <lineage>
        <taxon>Eukaryota</taxon>
        <taxon>Fungi</taxon>
        <taxon>Fungi incertae sedis</taxon>
        <taxon>Chytridiomycota</taxon>
        <taxon>Chytridiomycota incertae sedis</taxon>
        <taxon>Chytridiomycetes</taxon>
        <taxon>Rhizophlyctidales</taxon>
        <taxon>Rhizophlyctidaceae</taxon>
        <taxon>Rhizophlyctis</taxon>
    </lineage>
</organism>
<dbReference type="Proteomes" id="UP001212841">
    <property type="component" value="Unassembled WGS sequence"/>
</dbReference>
<dbReference type="EMBL" id="JADGJD010001271">
    <property type="protein sequence ID" value="KAJ3044764.1"/>
    <property type="molecule type" value="Genomic_DNA"/>
</dbReference>
<dbReference type="AlphaFoldDB" id="A0AAD5S6T5"/>
<sequence>MSLPFNVKNLAAGLTPEQLQQFLSEVSALQSPVANPPPRPLVRQHISPPFRNWDMVHGDVQLFLEKRRNAFSTPIPIPEYNTKSPIPALPAAPKVDTSIRIKSDGCNIPSFMDTPSLLLHHLNEPESHTPVSIEIEQAIDDRHEMVFLLGTAGAGKTRSALEFISRRFAFYLSARVGLRGGPGAVDFEEMVDGMAGKSRSFTNAEMGENAAVVEHWVMALLVARFEVLAEYLRIAGAAATPYQFAMMQLLPEYTLPCDDAHPSDLTGKDPFSQLTAILRHAGVDELYARAQNLLRLFRRHFTDQQLPVVVDEVQVMLDKETEWYAATTDKTQERPLFAPVVRTILSVGGKSNLMPVVVSGTRLSITEAEEKSGSMVAKGMSSTTRVICRSGQSFKAFRQYIEQFVHLTGSTTKEESDAWWLQTYNVLRGRPRFAATFLELCIRVLCRAPAGSGSLGAILSKVRQELLRSDSDKSVYAAVQRLHARRNPTLWNFAVDICASYLYMGTAVVFFQREYLELVELGLAQLQTKGTTRSLEGRIDEPLVARAMFEFCRDKKMDLAHRVFHWMGLSKSNPSTSGFLWEIILPIELSKLFCGDKALKSHPLFSPLHSSLPSYFDYPARIRTYGIEGPNAVKATNNYRLTQYLANPLAPFFLPEFRAGPDIVFAIEFATSPPMTIACFLQAKLAVKVSNKRSAKMTTIPEAFYSAKGKTGSVEERNLVLQQLVDGYNRREGVIRITLAYPAKFSEAKTTISAMPIRRSARARANDVTPPAYPDVHIIIDANNIGSFASEDHVRFLENLKSREFEHRDLELDVGFSEEEGSGEDGEETDDDESTVDMELDV</sequence>
<feature type="region of interest" description="Disordered" evidence="1">
    <location>
        <begin position="813"/>
        <end position="842"/>
    </location>
</feature>
<proteinExistence type="predicted"/>
<evidence type="ECO:0000256" key="1">
    <source>
        <dbReference type="SAM" id="MobiDB-lite"/>
    </source>
</evidence>
<gene>
    <name evidence="2" type="ORF">HK097_001377</name>
</gene>
<keyword evidence="3" id="KW-1185">Reference proteome</keyword>
<name>A0AAD5S6T5_9FUNG</name>
<feature type="compositionally biased region" description="Acidic residues" evidence="1">
    <location>
        <begin position="816"/>
        <end position="842"/>
    </location>
</feature>